<evidence type="ECO:0000313" key="2">
    <source>
        <dbReference type="EMBL" id="PNH26541.1"/>
    </source>
</evidence>
<accession>A0AA45AGL7</accession>
<dbReference type="AlphaFoldDB" id="A0AA45AGL7"/>
<proteinExistence type="predicted"/>
<evidence type="ECO:0000256" key="1">
    <source>
        <dbReference type="SAM" id="MobiDB-lite"/>
    </source>
</evidence>
<comment type="caution">
    <text evidence="2">The sequence shown here is derived from an EMBL/GenBank/DDBJ whole genome shotgun (WGS) entry which is preliminary data.</text>
</comment>
<evidence type="ECO:0000313" key="3">
    <source>
        <dbReference type="Proteomes" id="UP000236305"/>
    </source>
</evidence>
<name>A0AA45AGL7_VERDA</name>
<feature type="region of interest" description="Disordered" evidence="1">
    <location>
        <begin position="24"/>
        <end position="48"/>
    </location>
</feature>
<dbReference type="EMBL" id="MPSH01000062">
    <property type="protein sequence ID" value="PNH26541.1"/>
    <property type="molecule type" value="Genomic_DNA"/>
</dbReference>
<organism evidence="2 3">
    <name type="scientific">Verticillium dahliae</name>
    <name type="common">Verticillium wilt</name>
    <dbReference type="NCBI Taxonomy" id="27337"/>
    <lineage>
        <taxon>Eukaryota</taxon>
        <taxon>Fungi</taxon>
        <taxon>Dikarya</taxon>
        <taxon>Ascomycota</taxon>
        <taxon>Pezizomycotina</taxon>
        <taxon>Sordariomycetes</taxon>
        <taxon>Hypocreomycetidae</taxon>
        <taxon>Glomerellales</taxon>
        <taxon>Plectosphaerellaceae</taxon>
        <taxon>Verticillium</taxon>
    </lineage>
</organism>
<reference evidence="2 3" key="1">
    <citation type="submission" date="2017-12" db="EMBL/GenBank/DDBJ databases">
        <title>Comparative genomics yields insights into virulence evolution of Verticillium dahliae.</title>
        <authorList>
            <person name="Fan R."/>
            <person name="Armitage A.D."/>
            <person name="Cascant-Lopez E."/>
            <person name="Sobczyk M."/>
            <person name="Cockerton H.M."/>
            <person name="Harrison R.J."/>
        </authorList>
    </citation>
    <scope>NUCLEOTIDE SEQUENCE [LARGE SCALE GENOMIC DNA]</scope>
    <source>
        <strain evidence="2 3">12008</strain>
    </source>
</reference>
<dbReference type="Proteomes" id="UP000236305">
    <property type="component" value="Unassembled WGS sequence"/>
</dbReference>
<gene>
    <name evidence="2" type="ORF">BJF96_g10149</name>
</gene>
<protein>
    <submittedName>
        <fullName evidence="2">Uncharacterized protein</fullName>
    </submittedName>
</protein>
<sequence length="48" mass="5188">MGKDPNTARGHGRTGVSFRRLQELTNPGAPDSWCQAAPGLDRPDHDSN</sequence>